<keyword evidence="2" id="KW-1185">Reference proteome</keyword>
<sequence length="118" mass="13141">MRVPPDARPAGAATRRMSHMRVCLKVQIPVEAGNKAIIDGGMQTNLKTLMDRVRPEAAYFFPQDGMRGMMLFFDLEDTASIPPLVEPLFEGFNAKVEMTPVMNLDDLMAGLKKIESSR</sequence>
<dbReference type="Proteomes" id="UP001171902">
    <property type="component" value="Unassembled WGS sequence"/>
</dbReference>
<evidence type="ECO:0000313" key="2">
    <source>
        <dbReference type="Proteomes" id="UP001171902"/>
    </source>
</evidence>
<accession>A0ABT7YVK1</accession>
<proteinExistence type="predicted"/>
<comment type="caution">
    <text evidence="1">The sequence shown here is derived from an EMBL/GenBank/DDBJ whole genome shotgun (WGS) entry which is preliminary data.</text>
</comment>
<reference evidence="1" key="1">
    <citation type="submission" date="2023-06" db="EMBL/GenBank/DDBJ databases">
        <title>Gycomyces niveus sp.nov., a novel actinomycete isolated from soil in Shouguang.</title>
        <authorList>
            <person name="Yang X."/>
            <person name="Zhao J."/>
        </authorList>
    </citation>
    <scope>NUCLEOTIDE SEQUENCE</scope>
    <source>
        <strain evidence="1">NEAU C2</strain>
    </source>
</reference>
<protein>
    <recommendedName>
        <fullName evidence="3">DUF3303 domain-containing protein</fullName>
    </recommendedName>
</protein>
<gene>
    <name evidence="1" type="ORF">QWI33_21975</name>
</gene>
<dbReference type="RefSeq" id="WP_289959060.1">
    <property type="nucleotide sequence ID" value="NZ_JAUEMJ010000008.1"/>
</dbReference>
<evidence type="ECO:0008006" key="3">
    <source>
        <dbReference type="Google" id="ProtNLM"/>
    </source>
</evidence>
<name>A0ABT7YVK1_9ACTN</name>
<evidence type="ECO:0000313" key="1">
    <source>
        <dbReference type="EMBL" id="MDN3242404.1"/>
    </source>
</evidence>
<organism evidence="1 2">
    <name type="scientific">Glycomyces tritici</name>
    <dbReference type="NCBI Taxonomy" id="2665176"/>
    <lineage>
        <taxon>Bacteria</taxon>
        <taxon>Bacillati</taxon>
        <taxon>Actinomycetota</taxon>
        <taxon>Actinomycetes</taxon>
        <taxon>Glycomycetales</taxon>
        <taxon>Glycomycetaceae</taxon>
        <taxon>Glycomyces</taxon>
    </lineage>
</organism>
<dbReference type="EMBL" id="JAUEMJ010000008">
    <property type="protein sequence ID" value="MDN3242404.1"/>
    <property type="molecule type" value="Genomic_DNA"/>
</dbReference>